<dbReference type="EMBL" id="KN880499">
    <property type="protein sequence ID" value="KIY68620.1"/>
    <property type="molecule type" value="Genomic_DNA"/>
</dbReference>
<dbReference type="InterPro" id="IPR011009">
    <property type="entry name" value="Kinase-like_dom_sf"/>
</dbReference>
<dbReference type="AlphaFoldDB" id="A0A0D7BEK7"/>
<dbReference type="SUPFAM" id="SSF56112">
    <property type="entry name" value="Protein kinase-like (PK-like)"/>
    <property type="match status" value="1"/>
</dbReference>
<gene>
    <name evidence="1" type="ORF">CYLTODRAFT_374134</name>
</gene>
<accession>A0A0D7BEK7</accession>
<evidence type="ECO:0000313" key="1">
    <source>
        <dbReference type="EMBL" id="KIY68620.1"/>
    </source>
</evidence>
<evidence type="ECO:0000313" key="2">
    <source>
        <dbReference type="Proteomes" id="UP000054007"/>
    </source>
</evidence>
<name>A0A0D7BEK7_9AGAR</name>
<sequence>MADPPPRPCLPITPSELPPEPFSRLALELSEDQRTLRSVVRRLSKELRKRRLTKVPHFSVDALPLDWRSYCTRVLVHPALQLLSCLRGVSQPLLDCIAEESHQDFLTIAITTEDATTTQMPNILFFNAKLFQRYFENANGILSARTTVADCVRSKVHLGKVVLCTDLESVIVFRSTADSSNSGISFEYFTLPHSLASLRIIIAGYIRDGLPEKYIALPRRYYGRGMMPAGCVVRPDSPLQPDERVFETHRHHSDFDFYSLTKLQSHALQFFRWKMHALSTPPAPLLPSTRILGRTNAFQQRHATLRPFYEVEDLSTETVEHISKTLRKDPLYGSGIQTSTAFELEIVSDLTPLVPPAADREAFIYRCRLVSVDGAAWEGAGDVCLKVFDDRQLFMEYPEEYLLKNGVSPVCWHNWTTNEDSVRQEHGIYTRLAFMHGSLLPWYYGAHEFVLPDGRVLYGILMEYIDGPSLEGLDASHLSDEEQIQLIKSIRQAIAALQNADVSQADWHSEQMLCIRSPDAGLHCVLIDFVRCSTTVDPDFFHGRDDVCNCGMMLADEHPGYVTGLRKHLIDTHFRWREDWDTRKSWDMDDSIPDPYDFQSWAQ</sequence>
<evidence type="ECO:0008006" key="3">
    <source>
        <dbReference type="Google" id="ProtNLM"/>
    </source>
</evidence>
<reference evidence="1 2" key="1">
    <citation type="journal article" date="2015" name="Fungal Genet. Biol.">
        <title>Evolution of novel wood decay mechanisms in Agaricales revealed by the genome sequences of Fistulina hepatica and Cylindrobasidium torrendii.</title>
        <authorList>
            <person name="Floudas D."/>
            <person name="Held B.W."/>
            <person name="Riley R."/>
            <person name="Nagy L.G."/>
            <person name="Koehler G."/>
            <person name="Ransdell A.S."/>
            <person name="Younus H."/>
            <person name="Chow J."/>
            <person name="Chiniquy J."/>
            <person name="Lipzen A."/>
            <person name="Tritt A."/>
            <person name="Sun H."/>
            <person name="Haridas S."/>
            <person name="LaButti K."/>
            <person name="Ohm R.A."/>
            <person name="Kues U."/>
            <person name="Blanchette R.A."/>
            <person name="Grigoriev I.V."/>
            <person name="Minto R.E."/>
            <person name="Hibbett D.S."/>
        </authorList>
    </citation>
    <scope>NUCLEOTIDE SEQUENCE [LARGE SCALE GENOMIC DNA]</scope>
    <source>
        <strain evidence="1 2">FP15055 ss-10</strain>
    </source>
</reference>
<organism evidence="1 2">
    <name type="scientific">Cylindrobasidium torrendii FP15055 ss-10</name>
    <dbReference type="NCBI Taxonomy" id="1314674"/>
    <lineage>
        <taxon>Eukaryota</taxon>
        <taxon>Fungi</taxon>
        <taxon>Dikarya</taxon>
        <taxon>Basidiomycota</taxon>
        <taxon>Agaricomycotina</taxon>
        <taxon>Agaricomycetes</taxon>
        <taxon>Agaricomycetidae</taxon>
        <taxon>Agaricales</taxon>
        <taxon>Marasmiineae</taxon>
        <taxon>Physalacriaceae</taxon>
        <taxon>Cylindrobasidium</taxon>
    </lineage>
</organism>
<dbReference type="Proteomes" id="UP000054007">
    <property type="component" value="Unassembled WGS sequence"/>
</dbReference>
<dbReference type="OrthoDB" id="3138711at2759"/>
<proteinExistence type="predicted"/>
<keyword evidence="2" id="KW-1185">Reference proteome</keyword>
<protein>
    <recommendedName>
        <fullName evidence="3">Protein kinase domain-containing protein</fullName>
    </recommendedName>
</protein>